<feature type="transmembrane region" description="Helical" evidence="11">
    <location>
        <begin position="572"/>
        <end position="591"/>
    </location>
</feature>
<evidence type="ECO:0000313" key="13">
    <source>
        <dbReference type="Ensembl" id="ENSONIP00000050457.1"/>
    </source>
</evidence>
<dbReference type="InterPro" id="IPR003020">
    <property type="entry name" value="HCO3_transpt_euk"/>
</dbReference>
<dbReference type="PRINTS" id="PR01231">
    <property type="entry name" value="HCO3TRNSPORT"/>
</dbReference>
<evidence type="ECO:0000256" key="5">
    <source>
        <dbReference type="ARBA" id="ARBA00022681"/>
    </source>
</evidence>
<name>A0A669CQ54_ORENI</name>
<dbReference type="SUPFAM" id="SSF55804">
    <property type="entry name" value="Phoshotransferase/anion transport protein"/>
    <property type="match status" value="1"/>
</dbReference>
<dbReference type="FunFam" id="1.10.287.570:FF:000001">
    <property type="entry name" value="Anion exchange protein"/>
    <property type="match status" value="1"/>
</dbReference>
<dbReference type="Pfam" id="PF00955">
    <property type="entry name" value="HCO3_cotransp"/>
    <property type="match status" value="2"/>
</dbReference>
<dbReference type="FunFam" id="3.40.930.10:FF:000020">
    <property type="entry name" value="Anion exchange protein"/>
    <property type="match status" value="1"/>
</dbReference>
<comment type="subcellular location">
    <subcellularLocation>
        <location evidence="1">Cell membrane</location>
        <topology evidence="1">Multi-pass membrane protein</topology>
    </subcellularLocation>
</comment>
<dbReference type="GO" id="GO:0016323">
    <property type="term" value="C:basolateral plasma membrane"/>
    <property type="evidence" value="ECO:0007669"/>
    <property type="project" value="TreeGrafter"/>
</dbReference>
<evidence type="ECO:0000256" key="11">
    <source>
        <dbReference type="SAM" id="Phobius"/>
    </source>
</evidence>
<keyword evidence="5" id="KW-0039">Anion exchange</keyword>
<dbReference type="Proteomes" id="UP000005207">
    <property type="component" value="Unplaced"/>
</dbReference>
<reference evidence="13" key="2">
    <citation type="submission" date="2025-09" db="UniProtKB">
        <authorList>
            <consortium name="Ensembl"/>
        </authorList>
    </citation>
    <scope>IDENTIFICATION</scope>
</reference>
<feature type="transmembrane region" description="Helical" evidence="11">
    <location>
        <begin position="225"/>
        <end position="249"/>
    </location>
</feature>
<dbReference type="Pfam" id="PF07565">
    <property type="entry name" value="Band_3_cyto"/>
    <property type="match status" value="1"/>
</dbReference>
<dbReference type="AlphaFoldDB" id="A0A669CQ54"/>
<comment type="catalytic activity">
    <reaction evidence="10">
        <text>hydrogencarbonate(in) + chloride(out) = hydrogencarbonate(out) + chloride(in)</text>
        <dbReference type="Rhea" id="RHEA:72363"/>
        <dbReference type="ChEBI" id="CHEBI:17544"/>
        <dbReference type="ChEBI" id="CHEBI:17996"/>
    </reaction>
</comment>
<dbReference type="PROSITE" id="PS00220">
    <property type="entry name" value="ANION_EXCHANGER_2"/>
    <property type="match status" value="1"/>
</dbReference>
<evidence type="ECO:0000256" key="4">
    <source>
        <dbReference type="ARBA" id="ARBA00022475"/>
    </source>
</evidence>
<dbReference type="PANTHER" id="PTHR11453:SF12">
    <property type="entry name" value="BAND 3 ANION TRANSPORT PROTEIN"/>
    <property type="match status" value="1"/>
</dbReference>
<feature type="transmembrane region" description="Helical" evidence="11">
    <location>
        <begin position="311"/>
        <end position="336"/>
    </location>
</feature>
<evidence type="ECO:0000256" key="8">
    <source>
        <dbReference type="ARBA" id="ARBA00023065"/>
    </source>
</evidence>
<evidence type="ECO:0000256" key="3">
    <source>
        <dbReference type="ARBA" id="ARBA00022448"/>
    </source>
</evidence>
<feature type="transmembrane region" description="Helical" evidence="11">
    <location>
        <begin position="644"/>
        <end position="661"/>
    </location>
</feature>
<dbReference type="InterPro" id="IPR018241">
    <property type="entry name" value="Anion_exchange_CS"/>
</dbReference>
<feature type="transmembrane region" description="Helical" evidence="11">
    <location>
        <begin position="598"/>
        <end position="617"/>
    </location>
</feature>
<feature type="transmembrane region" description="Helical" evidence="11">
    <location>
        <begin position="474"/>
        <end position="495"/>
    </location>
</feature>
<dbReference type="InterPro" id="IPR002178">
    <property type="entry name" value="PTS_EIIA_type-2_dom"/>
</dbReference>
<feature type="transmembrane region" description="Helical" evidence="11">
    <location>
        <begin position="343"/>
        <end position="364"/>
    </location>
</feature>
<evidence type="ECO:0000313" key="14">
    <source>
        <dbReference type="Proteomes" id="UP000005207"/>
    </source>
</evidence>
<keyword evidence="7 11" id="KW-1133">Transmembrane helix</keyword>
<organism evidence="13 14">
    <name type="scientific">Oreochromis niloticus</name>
    <name type="common">Nile tilapia</name>
    <name type="synonym">Tilapia nilotica</name>
    <dbReference type="NCBI Taxonomy" id="8128"/>
    <lineage>
        <taxon>Eukaryota</taxon>
        <taxon>Metazoa</taxon>
        <taxon>Chordata</taxon>
        <taxon>Craniata</taxon>
        <taxon>Vertebrata</taxon>
        <taxon>Euteleostomi</taxon>
        <taxon>Actinopterygii</taxon>
        <taxon>Neopterygii</taxon>
        <taxon>Teleostei</taxon>
        <taxon>Neoteleostei</taxon>
        <taxon>Acanthomorphata</taxon>
        <taxon>Ovalentaria</taxon>
        <taxon>Cichlomorphae</taxon>
        <taxon>Cichliformes</taxon>
        <taxon>Cichlidae</taxon>
        <taxon>African cichlids</taxon>
        <taxon>Pseudocrenilabrinae</taxon>
        <taxon>Oreochromini</taxon>
        <taxon>Oreochromis</taxon>
    </lineage>
</organism>
<dbReference type="GO" id="GO:0005452">
    <property type="term" value="F:solute:inorganic anion antiporter activity"/>
    <property type="evidence" value="ECO:0007669"/>
    <property type="project" value="InterPro"/>
</dbReference>
<evidence type="ECO:0000259" key="12">
    <source>
        <dbReference type="PROSITE" id="PS51094"/>
    </source>
</evidence>
<dbReference type="Gene3D" id="3.40.930.10">
    <property type="entry name" value="Mannitol-specific EII, Chain A"/>
    <property type="match status" value="1"/>
</dbReference>
<proteinExistence type="inferred from homology"/>
<dbReference type="Gene3D" id="1.10.287.570">
    <property type="entry name" value="Helical hairpin bin"/>
    <property type="match status" value="1"/>
</dbReference>
<dbReference type="PRINTS" id="PR00165">
    <property type="entry name" value="ANIONEXCHNGR"/>
</dbReference>
<evidence type="ECO:0000256" key="10">
    <source>
        <dbReference type="ARBA" id="ARBA00049347"/>
    </source>
</evidence>
<feature type="transmembrane region" description="Helical" evidence="11">
    <location>
        <begin position="516"/>
        <end position="539"/>
    </location>
</feature>
<dbReference type="GeneTree" id="ENSGT00940000157423"/>
<keyword evidence="14" id="KW-1185">Reference proteome</keyword>
<feature type="transmembrane region" description="Helical" evidence="11">
    <location>
        <begin position="668"/>
        <end position="689"/>
    </location>
</feature>
<dbReference type="GO" id="GO:0008509">
    <property type="term" value="F:monoatomic anion transmembrane transporter activity"/>
    <property type="evidence" value="ECO:0007669"/>
    <property type="project" value="InterPro"/>
</dbReference>
<dbReference type="Ensembl" id="ENSONIT00000050803.1">
    <property type="protein sequence ID" value="ENSONIP00000050457.1"/>
    <property type="gene ID" value="ENSONIG00000016469.2"/>
</dbReference>
<sequence>MSDIAIILNFFNLLKHSVILEKNLYRLLLLKCMTDNAFAILIFILNWSSKPTAVFVRLKEAVALDSALEAPEPVRFVFLLIGPSSSDMDYYETGRAMAALMANKVFNQTALQAKSARELINAVSKFMDCSIVIPPTEIKSEAMLSSVINFQKKLLQDKLQSYDLVNNAKVCSGESYLLVSYLDNYLGSDNPLSRTGRPFGGMIRDIKRRYQYYKSDITDALNAQVLAAIIFIYFAALSPAITFGGLLAYKVDNMMGVPELLISTSIQGIIFCFVAAQPVLVIGFSGPLLVFEEAFYAFCKSQGIEYIVGRVWVGAWLVVIVVIIVALEGSFLVRFISRFTQEIFSILISLIFIYETFAKLGRIFKAHPLILNYEHVNTSPPYPNTALLSMCLMMGCFFIAYFLRQFKNGTFLPGKVRRLIGDFGVPIAIVLMTLVDYNVQDTYTQKLIVPKGLTVSNPEKRGWLINPFGEHKPFPVWLMFASCIPAVLVFILIFLESQITTLIVSKPERKMVKGSGFHFDLLVLVGMGGLSAIFGVPWLSAATVRSVTHANALTVMSKGPKPVIEKVMEQRISGIVVALLVGLSVLMEPILKMIPMAALFGIFLYMGITSLNGIQLWDRIQLLLIPKKYHPNEPYATRVSTGRMHLYTAIQIVCLGVLWLVKSSQMSLALPFVLILTIPLRMFMTGHLFTILEMKCLDADDAKVTFEEEPGKDVYCESQMPL</sequence>
<protein>
    <submittedName>
        <fullName evidence="13">Solute carrier family 4 member 1b (Diego blood group)</fullName>
    </submittedName>
</protein>
<feature type="transmembrane region" description="Helical" evidence="11">
    <location>
        <begin position="384"/>
        <end position="404"/>
    </location>
</feature>
<dbReference type="InterPro" id="IPR001717">
    <property type="entry name" value="Anion_exchange"/>
</dbReference>
<accession>A0A669CQ54</accession>
<keyword evidence="8" id="KW-0406">Ion transport</keyword>
<evidence type="ECO:0000256" key="1">
    <source>
        <dbReference type="ARBA" id="ARBA00004651"/>
    </source>
</evidence>
<dbReference type="GO" id="GO:0015106">
    <property type="term" value="F:bicarbonate transmembrane transporter activity"/>
    <property type="evidence" value="ECO:0007669"/>
    <property type="project" value="TreeGrafter"/>
</dbReference>
<feature type="transmembrane region" description="Helical" evidence="11">
    <location>
        <begin position="269"/>
        <end position="291"/>
    </location>
</feature>
<gene>
    <name evidence="13" type="primary">slc4a1b</name>
</gene>
<feature type="domain" description="PTS EIIA type-2" evidence="12">
    <location>
        <begin position="1"/>
        <end position="126"/>
    </location>
</feature>
<evidence type="ECO:0000256" key="2">
    <source>
        <dbReference type="ARBA" id="ARBA00010993"/>
    </source>
</evidence>
<comment type="similarity">
    <text evidence="2">Belongs to the anion exchanger (TC 2.A.31) family.</text>
</comment>
<dbReference type="PANTHER" id="PTHR11453">
    <property type="entry name" value="ANION EXCHANGE PROTEIN"/>
    <property type="match status" value="1"/>
</dbReference>
<evidence type="ECO:0000256" key="9">
    <source>
        <dbReference type="ARBA" id="ARBA00023136"/>
    </source>
</evidence>
<keyword evidence="4" id="KW-1003">Cell membrane</keyword>
<dbReference type="PROSITE" id="PS51094">
    <property type="entry name" value="PTS_EIIA_TYPE_2"/>
    <property type="match status" value="1"/>
</dbReference>
<dbReference type="GO" id="GO:0051453">
    <property type="term" value="P:regulation of intracellular pH"/>
    <property type="evidence" value="ECO:0007669"/>
    <property type="project" value="TreeGrafter"/>
</dbReference>
<evidence type="ECO:0000256" key="6">
    <source>
        <dbReference type="ARBA" id="ARBA00022692"/>
    </source>
</evidence>
<reference evidence="13" key="1">
    <citation type="submission" date="2025-08" db="UniProtKB">
        <authorList>
            <consortium name="Ensembl"/>
        </authorList>
    </citation>
    <scope>IDENTIFICATION</scope>
</reference>
<evidence type="ECO:0000256" key="7">
    <source>
        <dbReference type="ARBA" id="ARBA00022989"/>
    </source>
</evidence>
<keyword evidence="6 11" id="KW-0812">Transmembrane</keyword>
<dbReference type="PROSITE" id="PS00219">
    <property type="entry name" value="ANION_EXCHANGER_1"/>
    <property type="match status" value="1"/>
</dbReference>
<keyword evidence="9 11" id="KW-0472">Membrane</keyword>
<dbReference type="InterPro" id="IPR016152">
    <property type="entry name" value="PTrfase/Anion_transptr"/>
</dbReference>
<dbReference type="InterPro" id="IPR013769">
    <property type="entry name" value="Band3_cytoplasmic_dom"/>
</dbReference>
<dbReference type="InterPro" id="IPR011531">
    <property type="entry name" value="HCO3_transpt-like_TM_dom"/>
</dbReference>
<keyword evidence="3" id="KW-0813">Transport</keyword>
<feature type="transmembrane region" description="Helical" evidence="11">
    <location>
        <begin position="416"/>
        <end position="435"/>
    </location>
</feature>